<dbReference type="SUPFAM" id="SSF53155">
    <property type="entry name" value="Methylated DNA-protein cysteine methyltransferase domain"/>
    <property type="match status" value="1"/>
</dbReference>
<proteinExistence type="inferred from homology"/>
<dbReference type="GO" id="GO:0006281">
    <property type="term" value="P:DNA repair"/>
    <property type="evidence" value="ECO:0007669"/>
    <property type="project" value="InterPro"/>
</dbReference>
<dbReference type="SUPFAM" id="SSF46767">
    <property type="entry name" value="Methylated DNA-protein cysteine methyltransferase, C-terminal domain"/>
    <property type="match status" value="1"/>
</dbReference>
<keyword evidence="6" id="KW-1185">Reference proteome</keyword>
<keyword evidence="3" id="KW-0227">DNA damage</keyword>
<evidence type="ECO:0000259" key="4">
    <source>
        <dbReference type="Pfam" id="PF01035"/>
    </source>
</evidence>
<dbReference type="InterPro" id="IPR036217">
    <property type="entry name" value="MethylDNA_cys_MeTrfase_DNAb"/>
</dbReference>
<sequence length="193" mass="20816">MEPPVIRFTVDTPLPSGRMRVAATAHGVIWAAFHENDTEQMPEGLDLADPAAVDADRRARAVTQRLAAYFAGQWRKPSFELPIDWSLTSNLQRKVLHYLDATVPFGATITYGALAERCAGFDPEMARSGQAARLVGTIMATTPIAILIPAHRVVAADGLGGFGSGPDALPTKRWLLTLEGCIPPTLDWDGPEV</sequence>
<dbReference type="Pfam" id="PF01035">
    <property type="entry name" value="DNA_binding_1"/>
    <property type="match status" value="1"/>
</dbReference>
<dbReference type="PANTHER" id="PTHR46460:SF1">
    <property type="entry name" value="METHYLATED-DNA--PROTEIN-CYSTEINE METHYLTRANSFERASE"/>
    <property type="match status" value="1"/>
</dbReference>
<gene>
    <name evidence="5" type="ORF">KDK95_00425</name>
</gene>
<dbReference type="Proteomes" id="UP000676325">
    <property type="component" value="Unassembled WGS sequence"/>
</dbReference>
<comment type="caution">
    <text evidence="5">The sequence shown here is derived from an EMBL/GenBank/DDBJ whole genome shotgun (WGS) entry which is preliminary data.</text>
</comment>
<dbReference type="CDD" id="cd06445">
    <property type="entry name" value="ATase"/>
    <property type="match status" value="1"/>
</dbReference>
<protein>
    <recommendedName>
        <fullName evidence="2">Methylated-DNA--protein-cysteine methyltransferase</fullName>
    </recommendedName>
</protein>
<dbReference type="InterPro" id="IPR036388">
    <property type="entry name" value="WH-like_DNA-bd_sf"/>
</dbReference>
<feature type="domain" description="Methylated-DNA-[protein]-cysteine S-methyltransferase DNA binding" evidence="4">
    <location>
        <begin position="91"/>
        <end position="180"/>
    </location>
</feature>
<reference evidence="5" key="1">
    <citation type="submission" date="2021-04" db="EMBL/GenBank/DDBJ databases">
        <title>Genome based classification of Actinospica acidithermotolerans sp. nov., an actinobacterium isolated from an Indonesian hot spring.</title>
        <authorList>
            <person name="Kusuma A.B."/>
            <person name="Putra K.E."/>
            <person name="Nafisah S."/>
            <person name="Loh J."/>
            <person name="Nouioui I."/>
            <person name="Goodfellow M."/>
        </authorList>
    </citation>
    <scope>NUCLEOTIDE SEQUENCE</scope>
    <source>
        <strain evidence="5">MGRD01-02</strain>
    </source>
</reference>
<organism evidence="5 6">
    <name type="scientific">Actinospica acidithermotolerans</name>
    <dbReference type="NCBI Taxonomy" id="2828514"/>
    <lineage>
        <taxon>Bacteria</taxon>
        <taxon>Bacillati</taxon>
        <taxon>Actinomycetota</taxon>
        <taxon>Actinomycetes</taxon>
        <taxon>Catenulisporales</taxon>
        <taxon>Actinospicaceae</taxon>
        <taxon>Actinospica</taxon>
    </lineage>
</organism>
<dbReference type="GO" id="GO:0003908">
    <property type="term" value="F:methylated-DNA-[protein]-cysteine S-methyltransferase activity"/>
    <property type="evidence" value="ECO:0007669"/>
    <property type="project" value="InterPro"/>
</dbReference>
<comment type="similarity">
    <text evidence="1">Belongs to the MGMT family.</text>
</comment>
<dbReference type="AlphaFoldDB" id="A0A941IIH2"/>
<evidence type="ECO:0000313" key="5">
    <source>
        <dbReference type="EMBL" id="MBR7824756.1"/>
    </source>
</evidence>
<dbReference type="Gene3D" id="1.10.10.10">
    <property type="entry name" value="Winged helix-like DNA-binding domain superfamily/Winged helix DNA-binding domain"/>
    <property type="match status" value="1"/>
</dbReference>
<evidence type="ECO:0000256" key="3">
    <source>
        <dbReference type="ARBA" id="ARBA00022763"/>
    </source>
</evidence>
<dbReference type="InterPro" id="IPR014048">
    <property type="entry name" value="MethylDNA_cys_MeTrfase_DNA-bd"/>
</dbReference>
<evidence type="ECO:0000256" key="1">
    <source>
        <dbReference type="ARBA" id="ARBA00008711"/>
    </source>
</evidence>
<dbReference type="NCBIfam" id="TIGR00589">
    <property type="entry name" value="ogt"/>
    <property type="match status" value="1"/>
</dbReference>
<dbReference type="PANTHER" id="PTHR46460">
    <property type="entry name" value="METHYLATED-DNA--PROTEIN-CYSTEINE METHYLTRANSFERASE"/>
    <property type="match status" value="1"/>
</dbReference>
<name>A0A941IIH2_9ACTN</name>
<dbReference type="Gene3D" id="3.30.160.70">
    <property type="entry name" value="Methylated DNA-protein cysteine methyltransferase domain"/>
    <property type="match status" value="1"/>
</dbReference>
<evidence type="ECO:0000256" key="2">
    <source>
        <dbReference type="ARBA" id="ARBA00015377"/>
    </source>
</evidence>
<dbReference type="InterPro" id="IPR036631">
    <property type="entry name" value="MGMT_N_sf"/>
</dbReference>
<dbReference type="EMBL" id="JAGSOH010000001">
    <property type="protein sequence ID" value="MBR7824756.1"/>
    <property type="molecule type" value="Genomic_DNA"/>
</dbReference>
<accession>A0A941IIH2</accession>
<evidence type="ECO:0000313" key="6">
    <source>
        <dbReference type="Proteomes" id="UP000676325"/>
    </source>
</evidence>
<dbReference type="RefSeq" id="WP_212515906.1">
    <property type="nucleotide sequence ID" value="NZ_JAGSOH010000001.1"/>
</dbReference>